<protein>
    <submittedName>
        <fullName evidence="1">Uncharacterized protein</fullName>
    </submittedName>
</protein>
<dbReference type="AlphaFoldDB" id="A0AAJ0GLY8"/>
<evidence type="ECO:0000313" key="2">
    <source>
        <dbReference type="Proteomes" id="UP001273166"/>
    </source>
</evidence>
<reference evidence="1" key="2">
    <citation type="submission" date="2023-06" db="EMBL/GenBank/DDBJ databases">
        <authorList>
            <consortium name="Lawrence Berkeley National Laboratory"/>
            <person name="Mondo S.J."/>
            <person name="Hensen N."/>
            <person name="Bonometti L."/>
            <person name="Westerberg I."/>
            <person name="Brannstrom I.O."/>
            <person name="Guillou S."/>
            <person name="Cros-Aarteil S."/>
            <person name="Calhoun S."/>
            <person name="Haridas S."/>
            <person name="Kuo A."/>
            <person name="Pangilinan J."/>
            <person name="Riley R."/>
            <person name="Labutti K."/>
            <person name="Andreopoulos B."/>
            <person name="Lipzen A."/>
            <person name="Chen C."/>
            <person name="Yanf M."/>
            <person name="Daum C."/>
            <person name="Ng V."/>
            <person name="Clum A."/>
            <person name="Steindorff A."/>
            <person name="Ohm R."/>
            <person name="Martin F."/>
            <person name="Silar P."/>
            <person name="Natvig D."/>
            <person name="Lalanne C."/>
            <person name="Gautier V."/>
            <person name="Ament-Velasquez S.L."/>
            <person name="Kruys A."/>
            <person name="Hutchinson M.I."/>
            <person name="Powell A.J."/>
            <person name="Barry K."/>
            <person name="Miller A.N."/>
            <person name="Grigoriev I.V."/>
            <person name="Debuchy R."/>
            <person name="Gladieux P."/>
            <person name="Thoren M.H."/>
            <person name="Johannesson H."/>
        </authorList>
    </citation>
    <scope>NUCLEOTIDE SEQUENCE</scope>
    <source>
        <strain evidence="1">CBS 333.67</strain>
    </source>
</reference>
<gene>
    <name evidence="1" type="ORF">B0T15DRAFT_542852</name>
</gene>
<dbReference type="RefSeq" id="XP_062718188.1">
    <property type="nucleotide sequence ID" value="XM_062869947.1"/>
</dbReference>
<reference evidence="1" key="1">
    <citation type="journal article" date="2023" name="Mol. Phylogenet. Evol.">
        <title>Genome-scale phylogeny and comparative genomics of the fungal order Sordariales.</title>
        <authorList>
            <person name="Hensen N."/>
            <person name="Bonometti L."/>
            <person name="Westerberg I."/>
            <person name="Brannstrom I.O."/>
            <person name="Guillou S."/>
            <person name="Cros-Aarteil S."/>
            <person name="Calhoun S."/>
            <person name="Haridas S."/>
            <person name="Kuo A."/>
            <person name="Mondo S."/>
            <person name="Pangilinan J."/>
            <person name="Riley R."/>
            <person name="LaButti K."/>
            <person name="Andreopoulos B."/>
            <person name="Lipzen A."/>
            <person name="Chen C."/>
            <person name="Yan M."/>
            <person name="Daum C."/>
            <person name="Ng V."/>
            <person name="Clum A."/>
            <person name="Steindorff A."/>
            <person name="Ohm R.A."/>
            <person name="Martin F."/>
            <person name="Silar P."/>
            <person name="Natvig D.O."/>
            <person name="Lalanne C."/>
            <person name="Gautier V."/>
            <person name="Ament-Velasquez S.L."/>
            <person name="Kruys A."/>
            <person name="Hutchinson M.I."/>
            <person name="Powell A.J."/>
            <person name="Barry K."/>
            <person name="Miller A.N."/>
            <person name="Grigoriev I.V."/>
            <person name="Debuchy R."/>
            <person name="Gladieux P."/>
            <person name="Hiltunen Thoren M."/>
            <person name="Johannesson H."/>
        </authorList>
    </citation>
    <scope>NUCLEOTIDE SEQUENCE</scope>
    <source>
        <strain evidence="1">CBS 333.67</strain>
    </source>
</reference>
<accession>A0AAJ0GLY8</accession>
<organism evidence="1 2">
    <name type="scientific">Chaetomium strumarium</name>
    <dbReference type="NCBI Taxonomy" id="1170767"/>
    <lineage>
        <taxon>Eukaryota</taxon>
        <taxon>Fungi</taxon>
        <taxon>Dikarya</taxon>
        <taxon>Ascomycota</taxon>
        <taxon>Pezizomycotina</taxon>
        <taxon>Sordariomycetes</taxon>
        <taxon>Sordariomycetidae</taxon>
        <taxon>Sordariales</taxon>
        <taxon>Chaetomiaceae</taxon>
        <taxon>Chaetomium</taxon>
    </lineage>
</organism>
<name>A0AAJ0GLY8_9PEZI</name>
<proteinExistence type="predicted"/>
<dbReference type="EMBL" id="JAUDZG010000007">
    <property type="protein sequence ID" value="KAK3302408.1"/>
    <property type="molecule type" value="Genomic_DNA"/>
</dbReference>
<keyword evidence="2" id="KW-1185">Reference proteome</keyword>
<evidence type="ECO:0000313" key="1">
    <source>
        <dbReference type="EMBL" id="KAK3302408.1"/>
    </source>
</evidence>
<dbReference type="Proteomes" id="UP001273166">
    <property type="component" value="Unassembled WGS sequence"/>
</dbReference>
<sequence length="155" mass="17178">MFRREAPTMGECPVGSAAGGRPCFQILRYVHSSWAHRDPTARRSSTHPSSQHGNSLELVSELARLLFLLLGCLHAALKRLVFSYTSPIVLILPESKRLFSISSIRVGHEACDPTANKLFPMALTVTEMPKAGTQHIRCWIHSLTATRTSDEGREP</sequence>
<comment type="caution">
    <text evidence="1">The sequence shown here is derived from an EMBL/GenBank/DDBJ whole genome shotgun (WGS) entry which is preliminary data.</text>
</comment>
<dbReference type="GeneID" id="87888776"/>